<feature type="compositionally biased region" description="Basic residues" evidence="1">
    <location>
        <begin position="24"/>
        <end position="33"/>
    </location>
</feature>
<sequence length="256" mass="27771">MYITSRPRSCPRSLPPSFGDTSHLRKRHSRRLRPMPSVRTCQNIIDALLASSSHLCHPTCDIGNIRIHATAASYDSINAAAPARVRPRPSSYIHAPGGAHFPLIFRCRLGAGMSARMARRDRLSPHAHSPVLPDDARYAVAGNDGEDCDGATPTHWPPSALAPACEATPASTNRVEGGGGAAYLGGDGARVGGTVEWKEEEWAHGKGCYLSAHPLLTNPPHAARHRRRARKHIFKLANFAGREGRRGSRWIILALD</sequence>
<feature type="compositionally biased region" description="Low complexity" evidence="1">
    <location>
        <begin position="1"/>
        <end position="17"/>
    </location>
</feature>
<proteinExistence type="predicted"/>
<name>A0AAD7G638_MYCRO</name>
<feature type="region of interest" description="Disordered" evidence="1">
    <location>
        <begin position="1"/>
        <end position="33"/>
    </location>
</feature>
<keyword evidence="3" id="KW-1185">Reference proteome</keyword>
<protein>
    <submittedName>
        <fullName evidence="2">Uncharacterized protein</fullName>
    </submittedName>
</protein>
<evidence type="ECO:0000313" key="3">
    <source>
        <dbReference type="Proteomes" id="UP001221757"/>
    </source>
</evidence>
<evidence type="ECO:0000256" key="1">
    <source>
        <dbReference type="SAM" id="MobiDB-lite"/>
    </source>
</evidence>
<organism evidence="2 3">
    <name type="scientific">Mycena rosella</name>
    <name type="common">Pink bonnet</name>
    <name type="synonym">Agaricus rosellus</name>
    <dbReference type="NCBI Taxonomy" id="1033263"/>
    <lineage>
        <taxon>Eukaryota</taxon>
        <taxon>Fungi</taxon>
        <taxon>Dikarya</taxon>
        <taxon>Basidiomycota</taxon>
        <taxon>Agaricomycotina</taxon>
        <taxon>Agaricomycetes</taxon>
        <taxon>Agaricomycetidae</taxon>
        <taxon>Agaricales</taxon>
        <taxon>Marasmiineae</taxon>
        <taxon>Mycenaceae</taxon>
        <taxon>Mycena</taxon>
    </lineage>
</organism>
<accession>A0AAD7G638</accession>
<dbReference type="EMBL" id="JARKIE010000260">
    <property type="protein sequence ID" value="KAJ7660500.1"/>
    <property type="molecule type" value="Genomic_DNA"/>
</dbReference>
<dbReference type="AlphaFoldDB" id="A0AAD7G638"/>
<gene>
    <name evidence="2" type="ORF">B0H17DRAFT_1337342</name>
</gene>
<evidence type="ECO:0000313" key="2">
    <source>
        <dbReference type="EMBL" id="KAJ7660500.1"/>
    </source>
</evidence>
<dbReference type="Proteomes" id="UP001221757">
    <property type="component" value="Unassembled WGS sequence"/>
</dbReference>
<reference evidence="2" key="1">
    <citation type="submission" date="2023-03" db="EMBL/GenBank/DDBJ databases">
        <title>Massive genome expansion in bonnet fungi (Mycena s.s.) driven by repeated elements and novel gene families across ecological guilds.</title>
        <authorList>
            <consortium name="Lawrence Berkeley National Laboratory"/>
            <person name="Harder C.B."/>
            <person name="Miyauchi S."/>
            <person name="Viragh M."/>
            <person name="Kuo A."/>
            <person name="Thoen E."/>
            <person name="Andreopoulos B."/>
            <person name="Lu D."/>
            <person name="Skrede I."/>
            <person name="Drula E."/>
            <person name="Henrissat B."/>
            <person name="Morin E."/>
            <person name="Kohler A."/>
            <person name="Barry K."/>
            <person name="LaButti K."/>
            <person name="Morin E."/>
            <person name="Salamov A."/>
            <person name="Lipzen A."/>
            <person name="Mereny Z."/>
            <person name="Hegedus B."/>
            <person name="Baldrian P."/>
            <person name="Stursova M."/>
            <person name="Weitz H."/>
            <person name="Taylor A."/>
            <person name="Grigoriev I.V."/>
            <person name="Nagy L.G."/>
            <person name="Martin F."/>
            <person name="Kauserud H."/>
        </authorList>
    </citation>
    <scope>NUCLEOTIDE SEQUENCE</scope>
    <source>
        <strain evidence="2">CBHHK067</strain>
    </source>
</reference>
<comment type="caution">
    <text evidence="2">The sequence shown here is derived from an EMBL/GenBank/DDBJ whole genome shotgun (WGS) entry which is preliminary data.</text>
</comment>